<dbReference type="Gramene" id="EFJ16420">
    <property type="protein sequence ID" value="EFJ16420"/>
    <property type="gene ID" value="SELMODRAFT_421957"/>
</dbReference>
<name>D8SGW7_SELML</name>
<evidence type="ECO:0000313" key="1">
    <source>
        <dbReference type="EMBL" id="EFJ16420.1"/>
    </source>
</evidence>
<sequence>MDAAVEKIGDNTGPVFVSGEVPRDRFLKMYNKSRAYKRNMLWKSGSLFIQADYTDHHEQEFQRLGVVFLGSSRQVSLSPGGLMEIGNDRYQQVDLFVLEKSKEDRNLKKARVILAAQVVYRNEDPRAVFDDMEVLVGERGGAKVALGIIVGDPCVVYYRDRQTTETQVIEAIDGNVLRFKWQELFDEVHVEGETVLDLGLLTDHATSV</sequence>
<dbReference type="EMBL" id="GL377619">
    <property type="protein sequence ID" value="EFJ16420.1"/>
    <property type="molecule type" value="Genomic_DNA"/>
</dbReference>
<protein>
    <submittedName>
        <fullName evidence="1">Uncharacterized protein</fullName>
    </submittedName>
</protein>
<dbReference type="AlphaFoldDB" id="D8SGW7"/>
<dbReference type="Proteomes" id="UP000001514">
    <property type="component" value="Unassembled WGS sequence"/>
</dbReference>
<keyword evidence="2" id="KW-1185">Reference proteome</keyword>
<accession>D8SGW7</accession>
<reference evidence="1 2" key="1">
    <citation type="journal article" date="2011" name="Science">
        <title>The Selaginella genome identifies genetic changes associated with the evolution of vascular plants.</title>
        <authorList>
            <person name="Banks J.A."/>
            <person name="Nishiyama T."/>
            <person name="Hasebe M."/>
            <person name="Bowman J.L."/>
            <person name="Gribskov M."/>
            <person name="dePamphilis C."/>
            <person name="Albert V.A."/>
            <person name="Aono N."/>
            <person name="Aoyama T."/>
            <person name="Ambrose B.A."/>
            <person name="Ashton N.W."/>
            <person name="Axtell M.J."/>
            <person name="Barker E."/>
            <person name="Barker M.S."/>
            <person name="Bennetzen J.L."/>
            <person name="Bonawitz N.D."/>
            <person name="Chapple C."/>
            <person name="Cheng C."/>
            <person name="Correa L.G."/>
            <person name="Dacre M."/>
            <person name="DeBarry J."/>
            <person name="Dreyer I."/>
            <person name="Elias M."/>
            <person name="Engstrom E.M."/>
            <person name="Estelle M."/>
            <person name="Feng L."/>
            <person name="Finet C."/>
            <person name="Floyd S.K."/>
            <person name="Frommer W.B."/>
            <person name="Fujita T."/>
            <person name="Gramzow L."/>
            <person name="Gutensohn M."/>
            <person name="Harholt J."/>
            <person name="Hattori M."/>
            <person name="Heyl A."/>
            <person name="Hirai T."/>
            <person name="Hiwatashi Y."/>
            <person name="Ishikawa M."/>
            <person name="Iwata M."/>
            <person name="Karol K.G."/>
            <person name="Koehler B."/>
            <person name="Kolukisaoglu U."/>
            <person name="Kubo M."/>
            <person name="Kurata T."/>
            <person name="Lalonde S."/>
            <person name="Li K."/>
            <person name="Li Y."/>
            <person name="Litt A."/>
            <person name="Lyons E."/>
            <person name="Manning G."/>
            <person name="Maruyama T."/>
            <person name="Michael T.P."/>
            <person name="Mikami K."/>
            <person name="Miyazaki S."/>
            <person name="Morinaga S."/>
            <person name="Murata T."/>
            <person name="Mueller-Roeber B."/>
            <person name="Nelson D.R."/>
            <person name="Obara M."/>
            <person name="Oguri Y."/>
            <person name="Olmstead R.G."/>
            <person name="Onodera N."/>
            <person name="Petersen B.L."/>
            <person name="Pils B."/>
            <person name="Prigge M."/>
            <person name="Rensing S.A."/>
            <person name="Riano-Pachon D.M."/>
            <person name="Roberts A.W."/>
            <person name="Sato Y."/>
            <person name="Scheller H.V."/>
            <person name="Schulz B."/>
            <person name="Schulz C."/>
            <person name="Shakirov E.V."/>
            <person name="Shibagaki N."/>
            <person name="Shinohara N."/>
            <person name="Shippen D.E."/>
            <person name="Soerensen I."/>
            <person name="Sotooka R."/>
            <person name="Sugimoto N."/>
            <person name="Sugita M."/>
            <person name="Sumikawa N."/>
            <person name="Tanurdzic M."/>
            <person name="Theissen G."/>
            <person name="Ulvskov P."/>
            <person name="Wakazuki S."/>
            <person name="Weng J.K."/>
            <person name="Willats W.W."/>
            <person name="Wipf D."/>
            <person name="Wolf P.G."/>
            <person name="Yang L."/>
            <person name="Zimmer A.D."/>
            <person name="Zhu Q."/>
            <person name="Mitros T."/>
            <person name="Hellsten U."/>
            <person name="Loque D."/>
            <person name="Otillar R."/>
            <person name="Salamov A."/>
            <person name="Schmutz J."/>
            <person name="Shapiro H."/>
            <person name="Lindquist E."/>
            <person name="Lucas S."/>
            <person name="Rokhsar D."/>
            <person name="Grigoriev I.V."/>
        </authorList>
    </citation>
    <scope>NUCLEOTIDE SEQUENCE [LARGE SCALE GENOMIC DNA]</scope>
</reference>
<dbReference type="KEGG" id="smo:SELMODRAFT_421957"/>
<dbReference type="HOGENOM" id="CLU_1241917_0_0_1"/>
<gene>
    <name evidence="1" type="ORF">SELMODRAFT_421957</name>
</gene>
<dbReference type="InParanoid" id="D8SGW7"/>
<evidence type="ECO:0000313" key="2">
    <source>
        <dbReference type="Proteomes" id="UP000001514"/>
    </source>
</evidence>
<organism evidence="2">
    <name type="scientific">Selaginella moellendorffii</name>
    <name type="common">Spikemoss</name>
    <dbReference type="NCBI Taxonomy" id="88036"/>
    <lineage>
        <taxon>Eukaryota</taxon>
        <taxon>Viridiplantae</taxon>
        <taxon>Streptophyta</taxon>
        <taxon>Embryophyta</taxon>
        <taxon>Tracheophyta</taxon>
        <taxon>Lycopodiopsida</taxon>
        <taxon>Selaginellales</taxon>
        <taxon>Selaginellaceae</taxon>
        <taxon>Selaginella</taxon>
    </lineage>
</organism>
<proteinExistence type="predicted"/>